<dbReference type="NCBIfam" id="NF004189">
    <property type="entry name" value="PRK05644.1"/>
    <property type="match status" value="1"/>
</dbReference>
<evidence type="ECO:0000313" key="13">
    <source>
        <dbReference type="EMBL" id="QOV92450.1"/>
    </source>
</evidence>
<evidence type="ECO:0000256" key="5">
    <source>
        <dbReference type="ARBA" id="ARBA00022840"/>
    </source>
</evidence>
<evidence type="ECO:0000256" key="3">
    <source>
        <dbReference type="ARBA" id="ARBA00022723"/>
    </source>
</evidence>
<dbReference type="CDD" id="cd00822">
    <property type="entry name" value="TopoII_Trans_DNA_gyrase"/>
    <property type="match status" value="1"/>
</dbReference>
<dbReference type="PANTHER" id="PTHR45866">
    <property type="entry name" value="DNA GYRASE/TOPOISOMERASE SUBUNIT B"/>
    <property type="match status" value="1"/>
</dbReference>
<dbReference type="GO" id="GO:0005694">
    <property type="term" value="C:chromosome"/>
    <property type="evidence" value="ECO:0007669"/>
    <property type="project" value="InterPro"/>
</dbReference>
<dbReference type="KEGG" id="hbs:IPV69_16910"/>
<dbReference type="InterPro" id="IPR036890">
    <property type="entry name" value="HATPase_C_sf"/>
</dbReference>
<dbReference type="SMART" id="SM00387">
    <property type="entry name" value="HATPase_c"/>
    <property type="match status" value="1"/>
</dbReference>
<gene>
    <name evidence="10" type="primary">gyrB</name>
    <name evidence="13" type="ORF">IPV69_16910</name>
</gene>
<evidence type="ECO:0000256" key="9">
    <source>
        <dbReference type="ARBA" id="ARBA00023235"/>
    </source>
</evidence>
<dbReference type="Pfam" id="PF02518">
    <property type="entry name" value="HATPase_c"/>
    <property type="match status" value="1"/>
</dbReference>
<dbReference type="InterPro" id="IPR006171">
    <property type="entry name" value="TOPRIM_dom"/>
</dbReference>
<dbReference type="CDD" id="cd16928">
    <property type="entry name" value="HATPase_GyrB-like"/>
    <property type="match status" value="1"/>
</dbReference>
<dbReference type="PROSITE" id="PS50880">
    <property type="entry name" value="TOPRIM"/>
    <property type="match status" value="1"/>
</dbReference>
<protein>
    <recommendedName>
        <fullName evidence="10">DNA gyrase subunit B</fullName>
        <ecNumber evidence="10">5.6.2.2</ecNumber>
    </recommendedName>
</protein>
<comment type="catalytic activity">
    <reaction evidence="1 10">
        <text>ATP-dependent breakage, passage and rejoining of double-stranded DNA.</text>
        <dbReference type="EC" id="5.6.2.2"/>
    </reaction>
</comment>
<evidence type="ECO:0000256" key="2">
    <source>
        <dbReference type="ARBA" id="ARBA00010708"/>
    </source>
</evidence>
<feature type="region of interest" description="Disordered" evidence="11">
    <location>
        <begin position="1"/>
        <end position="24"/>
    </location>
</feature>
<dbReference type="GO" id="GO:0006265">
    <property type="term" value="P:DNA topological change"/>
    <property type="evidence" value="ECO:0007669"/>
    <property type="project" value="UniProtKB-UniRule"/>
</dbReference>
<reference evidence="13 14" key="1">
    <citation type="submission" date="2020-10" db="EMBL/GenBank/DDBJ databases">
        <title>Wide distribution of Phycisphaera-like planctomycetes from WD2101 soil group in peatlands and genome analysis of the first cultivated representative.</title>
        <authorList>
            <person name="Dedysh S.N."/>
            <person name="Beletsky A.V."/>
            <person name="Ivanova A."/>
            <person name="Kulichevskaya I.S."/>
            <person name="Suzina N.E."/>
            <person name="Philippov D.A."/>
            <person name="Rakitin A.L."/>
            <person name="Mardanov A.V."/>
            <person name="Ravin N.V."/>
        </authorList>
    </citation>
    <scope>NUCLEOTIDE SEQUENCE [LARGE SCALE GENOMIC DNA]</scope>
    <source>
        <strain evidence="13 14">M1803</strain>
    </source>
</reference>
<feature type="binding site" evidence="10">
    <location>
        <position position="435"/>
    </location>
    <ligand>
        <name>Mg(2+)</name>
        <dbReference type="ChEBI" id="CHEBI:18420"/>
        <label>1</label>
        <note>catalytic</note>
    </ligand>
</feature>
<sequence length="853" mass="95304">MAESSTPSSESPDKYGASKIQSLDDVEHVRKRPGMYIGGYNARGLHHLVYEIVDNSVDEALAGYAKNVLVQINVDGSCTVTDDGRGIPVDSHPDTGRPAVEMVFDSLGTGGKFEHDDESAYKTSGGLHGVGASVVNFVSEWLEVEVSKNGKIYHMEFERGRKSSDLRVIGASTKTGTKVTFKPDDTLFTDINFIYETLANRLRELAYLNSGVEIIFEDERVGRRDVFLYQDGLVEYVKHVNEGKNVLHDIMSFHKEEPTQRLVVDIAMQYNDGYSETILAFANNINNHDGGTHLQGFKTALTSTINRYAEREKLLKGDVRPSGDDLREGLVAVISVKLPEPTFESQTKDKLLNVEIESFVQQAMNERLGAYLEEHPKEAKAMIEKGLVAAEAREAARKARELTRRKGGLEGSSLPGKLSDCRSKSNELTELFLVEGDSAGGSAKQGRDSNVQAILALRGKLLNVEKATLVKMLGHEEIRTIISALGCGIREDFDLAKRRYGKIVIMTDADVDGSHIRTLLLTFFFRHMPELIRAGRIYVAQPPLYQVTRRKKHEYVLNDRVMKQTLTDMGLEGTSLVVRDPDAAGGAGVDLRTIEGAELRKLVEMLNRVDELIRVIQRRGIDFADFLGLRRDGKLPLYRLVVDGIDRFFHTADERDAFMLAEKFTPDAVPAEPADATPEAAPDEQAKKGPARNGKPDARELHLRRLQKNQELHEVKDLERLFRQLDEFGLSIDDYFLTQEESVSGEKLRTKHALVTDGVTHEVAGVGQIVPEIHRLVKKGGGLEIKRFKGLGEMNSEQLWETTLDPSVRTLLRVTLQEAAEAERLFSVLMGEDVERRRQFIEDHALEVKNLDV</sequence>
<dbReference type="Pfam" id="PF00986">
    <property type="entry name" value="DNA_gyraseB_C"/>
    <property type="match status" value="1"/>
</dbReference>
<dbReference type="InterPro" id="IPR002288">
    <property type="entry name" value="DNA_gyrase_B_C"/>
</dbReference>
<dbReference type="InterPro" id="IPR034160">
    <property type="entry name" value="TOPRIM_GyrB"/>
</dbReference>
<comment type="subunit">
    <text evidence="10">Heterotetramer, composed of two GyrA and two GyrB chains. In the heterotetramer, GyrA contains the active site tyrosine that forms a transient covalent intermediate with DNA, while GyrB binds cofactors and catalyzes ATP hydrolysis.</text>
</comment>
<dbReference type="InterPro" id="IPR013506">
    <property type="entry name" value="Topo_IIA_bsu_dom2"/>
</dbReference>
<dbReference type="EC" id="5.6.2.2" evidence="10"/>
<evidence type="ECO:0000256" key="8">
    <source>
        <dbReference type="ARBA" id="ARBA00023125"/>
    </source>
</evidence>
<name>A0A7M2X6I4_9BACT</name>
<evidence type="ECO:0000256" key="1">
    <source>
        <dbReference type="ARBA" id="ARBA00000185"/>
    </source>
</evidence>
<feature type="region of interest" description="Disordered" evidence="11">
    <location>
        <begin position="669"/>
        <end position="697"/>
    </location>
</feature>
<dbReference type="SUPFAM" id="SSF54211">
    <property type="entry name" value="Ribosomal protein S5 domain 2-like"/>
    <property type="match status" value="1"/>
</dbReference>
<dbReference type="GO" id="GO:0003677">
    <property type="term" value="F:DNA binding"/>
    <property type="evidence" value="ECO:0007669"/>
    <property type="project" value="UniProtKB-KW"/>
</dbReference>
<dbReference type="GO" id="GO:0005737">
    <property type="term" value="C:cytoplasm"/>
    <property type="evidence" value="ECO:0007669"/>
    <property type="project" value="UniProtKB-SubCell"/>
</dbReference>
<comment type="cofactor">
    <cofactor evidence="10">
        <name>Mg(2+)</name>
        <dbReference type="ChEBI" id="CHEBI:18420"/>
    </cofactor>
    <cofactor evidence="10">
        <name>Mn(2+)</name>
        <dbReference type="ChEBI" id="CHEBI:29035"/>
    </cofactor>
    <cofactor evidence="10">
        <name>Ca(2+)</name>
        <dbReference type="ChEBI" id="CHEBI:29108"/>
    </cofactor>
    <text evidence="10">Binds two Mg(2+) per subunit. The magnesium ions form salt bridges with both the protein and the DNA. Can also accept other divalent metal cations, such as Mn(2+) or Ca(2+).</text>
</comment>
<feature type="domain" description="Toprim" evidence="12">
    <location>
        <begin position="429"/>
        <end position="543"/>
    </location>
</feature>
<dbReference type="Gene3D" id="3.40.50.670">
    <property type="match status" value="2"/>
</dbReference>
<dbReference type="InterPro" id="IPR020568">
    <property type="entry name" value="Ribosomal_Su5_D2-typ_SF"/>
</dbReference>
<feature type="compositionally biased region" description="Low complexity" evidence="11">
    <location>
        <begin position="669"/>
        <end position="680"/>
    </location>
</feature>
<dbReference type="InterPro" id="IPR018522">
    <property type="entry name" value="TopoIIA_CS"/>
</dbReference>
<dbReference type="GO" id="GO:0006261">
    <property type="term" value="P:DNA-templated DNA replication"/>
    <property type="evidence" value="ECO:0007669"/>
    <property type="project" value="UniProtKB-UniRule"/>
</dbReference>
<dbReference type="Pfam" id="PF00204">
    <property type="entry name" value="DNA_gyraseB"/>
    <property type="match status" value="1"/>
</dbReference>
<dbReference type="GO" id="GO:0003918">
    <property type="term" value="F:DNA topoisomerase type II (double strand cut, ATP-hydrolyzing) activity"/>
    <property type="evidence" value="ECO:0007669"/>
    <property type="project" value="UniProtKB-UniRule"/>
</dbReference>
<dbReference type="InterPro" id="IPR000565">
    <property type="entry name" value="Topo_IIA_B"/>
</dbReference>
<comment type="miscellaneous">
    <text evidence="10">Few gyrases are as efficient as E.coli at forming negative supercoils. Not all organisms have 2 type II topoisomerases; in organisms with a single type II topoisomerase this enzyme also has to decatenate newly replicated chromosomes.</text>
</comment>
<dbReference type="PROSITE" id="PS00177">
    <property type="entry name" value="TOPOISOMERASE_II"/>
    <property type="match status" value="1"/>
</dbReference>
<feature type="binding site" evidence="10">
    <location>
        <position position="508"/>
    </location>
    <ligand>
        <name>Mg(2+)</name>
        <dbReference type="ChEBI" id="CHEBI:18420"/>
        <label>2</label>
    </ligand>
</feature>
<feature type="compositionally biased region" description="Polar residues" evidence="11">
    <location>
        <begin position="1"/>
        <end position="10"/>
    </location>
</feature>
<dbReference type="Gene3D" id="3.30.230.10">
    <property type="match status" value="1"/>
</dbReference>
<dbReference type="AlphaFoldDB" id="A0A7M2X6I4"/>
<dbReference type="NCBIfam" id="NF011501">
    <property type="entry name" value="PRK14939.1"/>
    <property type="match status" value="1"/>
</dbReference>
<dbReference type="InterPro" id="IPR014721">
    <property type="entry name" value="Ribsml_uS5_D2-typ_fold_subgr"/>
</dbReference>
<dbReference type="HAMAP" id="MF_01898">
    <property type="entry name" value="GyrB"/>
    <property type="match status" value="1"/>
</dbReference>
<dbReference type="SMART" id="SM00433">
    <property type="entry name" value="TOP2c"/>
    <property type="match status" value="1"/>
</dbReference>
<keyword evidence="10" id="KW-0963">Cytoplasm</keyword>
<evidence type="ECO:0000256" key="11">
    <source>
        <dbReference type="SAM" id="MobiDB-lite"/>
    </source>
</evidence>
<evidence type="ECO:0000313" key="14">
    <source>
        <dbReference type="Proteomes" id="UP000593765"/>
    </source>
</evidence>
<keyword evidence="3 10" id="KW-0479">Metal-binding</keyword>
<dbReference type="InterPro" id="IPR003594">
    <property type="entry name" value="HATPase_dom"/>
</dbReference>
<dbReference type="GO" id="GO:0005524">
    <property type="term" value="F:ATP binding"/>
    <property type="evidence" value="ECO:0007669"/>
    <property type="project" value="UniProtKB-UniRule"/>
</dbReference>
<evidence type="ECO:0000259" key="12">
    <source>
        <dbReference type="PROSITE" id="PS50880"/>
    </source>
</evidence>
<evidence type="ECO:0000256" key="10">
    <source>
        <dbReference type="HAMAP-Rule" id="MF_01898"/>
    </source>
</evidence>
<keyword evidence="8" id="KW-0238">DNA-binding</keyword>
<dbReference type="GO" id="GO:0046872">
    <property type="term" value="F:metal ion binding"/>
    <property type="evidence" value="ECO:0007669"/>
    <property type="project" value="UniProtKB-KW"/>
</dbReference>
<feature type="site" description="Interaction with DNA" evidence="10">
    <location>
        <position position="460"/>
    </location>
</feature>
<organism evidence="13 14">
    <name type="scientific">Humisphaera borealis</name>
    <dbReference type="NCBI Taxonomy" id="2807512"/>
    <lineage>
        <taxon>Bacteria</taxon>
        <taxon>Pseudomonadati</taxon>
        <taxon>Planctomycetota</taxon>
        <taxon>Phycisphaerae</taxon>
        <taxon>Tepidisphaerales</taxon>
        <taxon>Tepidisphaeraceae</taxon>
        <taxon>Humisphaera</taxon>
    </lineage>
</organism>
<accession>A0A7M2X6I4</accession>
<comment type="subcellular location">
    <subcellularLocation>
        <location evidence="10">Cytoplasm</location>
    </subcellularLocation>
</comment>
<comment type="function">
    <text evidence="10">A type II topoisomerase that negatively supercoils closed circular double-stranded (ds) DNA in an ATP-dependent manner to modulate DNA topology and maintain chromosomes in an underwound state. Negative supercoiling favors strand separation, and DNA replication, transcription, recombination and repair, all of which involve strand separation. Also able to catalyze the interconversion of other topological isomers of dsDNA rings, including catenanes and knotted rings. Type II topoisomerases break and join 2 DNA strands simultaneously in an ATP-dependent manner.</text>
</comment>
<keyword evidence="6 10" id="KW-0460">Magnesium</keyword>
<dbReference type="InterPro" id="IPR013759">
    <property type="entry name" value="Topo_IIA_B_C"/>
</dbReference>
<dbReference type="Gene3D" id="3.30.565.10">
    <property type="entry name" value="Histidine kinase-like ATPase, C-terminal domain"/>
    <property type="match status" value="1"/>
</dbReference>
<dbReference type="FunFam" id="3.40.50.670:FF:000001">
    <property type="entry name" value="DNA topoisomerase 2"/>
    <property type="match status" value="1"/>
</dbReference>
<feature type="site" description="Interaction with DNA" evidence="10">
    <location>
        <position position="463"/>
    </location>
</feature>
<evidence type="ECO:0000256" key="4">
    <source>
        <dbReference type="ARBA" id="ARBA00022741"/>
    </source>
</evidence>
<dbReference type="PRINTS" id="PR01159">
    <property type="entry name" value="DNAGYRASEB"/>
</dbReference>
<keyword evidence="4 10" id="KW-0547">Nucleotide-binding</keyword>
<keyword evidence="14" id="KW-1185">Reference proteome</keyword>
<keyword evidence="9 10" id="KW-0413">Isomerase</keyword>
<dbReference type="Proteomes" id="UP000593765">
    <property type="component" value="Chromosome"/>
</dbReference>
<keyword evidence="5 10" id="KW-0067">ATP-binding</keyword>
<dbReference type="PANTHER" id="PTHR45866:SF1">
    <property type="entry name" value="DNA GYRASE SUBUNIT B, MITOCHONDRIAL"/>
    <property type="match status" value="1"/>
</dbReference>
<dbReference type="FunFam" id="3.30.230.10:FF:000005">
    <property type="entry name" value="DNA gyrase subunit B"/>
    <property type="match status" value="1"/>
</dbReference>
<dbReference type="Pfam" id="PF01751">
    <property type="entry name" value="Toprim"/>
    <property type="match status" value="1"/>
</dbReference>
<evidence type="ECO:0000256" key="7">
    <source>
        <dbReference type="ARBA" id="ARBA00023029"/>
    </source>
</evidence>
<dbReference type="CDD" id="cd03366">
    <property type="entry name" value="TOPRIM_TopoIIA_GyrB"/>
    <property type="match status" value="1"/>
</dbReference>
<feature type="binding site" evidence="10">
    <location>
        <position position="508"/>
    </location>
    <ligand>
        <name>Mg(2+)</name>
        <dbReference type="ChEBI" id="CHEBI:18420"/>
        <label>1</label>
        <note>catalytic</note>
    </ligand>
</feature>
<dbReference type="FunFam" id="3.30.565.10:FF:000002">
    <property type="entry name" value="DNA gyrase subunit B"/>
    <property type="match status" value="1"/>
</dbReference>
<feature type="binding site" evidence="10">
    <location>
        <position position="510"/>
    </location>
    <ligand>
        <name>Mg(2+)</name>
        <dbReference type="ChEBI" id="CHEBI:18420"/>
        <label>2</label>
    </ligand>
</feature>
<dbReference type="InterPro" id="IPR011557">
    <property type="entry name" value="GyrB"/>
</dbReference>
<dbReference type="SUPFAM" id="SSF56719">
    <property type="entry name" value="Type II DNA topoisomerase"/>
    <property type="match status" value="1"/>
</dbReference>
<dbReference type="SUPFAM" id="SSF55874">
    <property type="entry name" value="ATPase domain of HSP90 chaperone/DNA topoisomerase II/histidine kinase"/>
    <property type="match status" value="1"/>
</dbReference>
<dbReference type="InterPro" id="IPR013760">
    <property type="entry name" value="Topo_IIA-like_dom_sf"/>
</dbReference>
<dbReference type="InterPro" id="IPR001241">
    <property type="entry name" value="Topo_IIA"/>
</dbReference>
<comment type="similarity">
    <text evidence="2 10">Belongs to the type II topoisomerase GyrB family.</text>
</comment>
<evidence type="ECO:0000256" key="6">
    <source>
        <dbReference type="ARBA" id="ARBA00022842"/>
    </source>
</evidence>
<dbReference type="EMBL" id="CP063458">
    <property type="protein sequence ID" value="QOV92450.1"/>
    <property type="molecule type" value="Genomic_DNA"/>
</dbReference>
<dbReference type="PRINTS" id="PR00418">
    <property type="entry name" value="TPI2FAMILY"/>
</dbReference>
<keyword evidence="7 10" id="KW-0799">Topoisomerase</keyword>
<proteinExistence type="inferred from homology"/>